<accession>A0A370T953</accession>
<proteinExistence type="predicted"/>
<protein>
    <submittedName>
        <fullName evidence="2">Uncharacterized protein</fullName>
    </submittedName>
</protein>
<evidence type="ECO:0000313" key="2">
    <source>
        <dbReference type="EMBL" id="RDL30106.1"/>
    </source>
</evidence>
<dbReference type="EMBL" id="NPIC01000016">
    <property type="protein sequence ID" value="RDL30106.1"/>
    <property type="molecule type" value="Genomic_DNA"/>
</dbReference>
<evidence type="ECO:0000256" key="1">
    <source>
        <dbReference type="SAM" id="MobiDB-lite"/>
    </source>
</evidence>
<keyword evidence="3" id="KW-1185">Reference proteome</keyword>
<name>A0A370T953_9HELO</name>
<gene>
    <name evidence="2" type="ORF">BP5553_10384</name>
</gene>
<comment type="caution">
    <text evidence="2">The sequence shown here is derived from an EMBL/GenBank/DDBJ whole genome shotgun (WGS) entry which is preliminary data.</text>
</comment>
<dbReference type="AlphaFoldDB" id="A0A370T953"/>
<dbReference type="RefSeq" id="XP_031864714.1">
    <property type="nucleotide sequence ID" value="XM_032019007.1"/>
</dbReference>
<organism evidence="2 3">
    <name type="scientific">Venustampulla echinocandica</name>
    <dbReference type="NCBI Taxonomy" id="2656787"/>
    <lineage>
        <taxon>Eukaryota</taxon>
        <taxon>Fungi</taxon>
        <taxon>Dikarya</taxon>
        <taxon>Ascomycota</taxon>
        <taxon>Pezizomycotina</taxon>
        <taxon>Leotiomycetes</taxon>
        <taxon>Helotiales</taxon>
        <taxon>Pleuroascaceae</taxon>
        <taxon>Venustampulla</taxon>
    </lineage>
</organism>
<evidence type="ECO:0000313" key="3">
    <source>
        <dbReference type="Proteomes" id="UP000254866"/>
    </source>
</evidence>
<feature type="region of interest" description="Disordered" evidence="1">
    <location>
        <begin position="41"/>
        <end position="79"/>
    </location>
</feature>
<dbReference type="Proteomes" id="UP000254866">
    <property type="component" value="Unassembled WGS sequence"/>
</dbReference>
<sequence>MNTEEDILQAQTVGQGNGIGISLINTTTASVHRRRAAPWKMDHADGADPPPNLICTTPSRKGAIHRPRPPASIENLRPPPALYPQLGLSSVVRSV</sequence>
<dbReference type="GeneID" id="43603233"/>
<reference evidence="2 3" key="1">
    <citation type="journal article" date="2018" name="IMA Fungus">
        <title>IMA Genome-F 9: Draft genome sequence of Annulohypoxylon stygium, Aspergillus mulundensis, Berkeleyomyces basicola (syn. Thielaviopsis basicola), Ceratocystis smalleyi, two Cercospora beticola strains, Coleophoma cylindrospora, Fusarium fracticaudum, Phialophora cf. hyalina, and Morchella septimelata.</title>
        <authorList>
            <person name="Wingfield B.D."/>
            <person name="Bills G.F."/>
            <person name="Dong Y."/>
            <person name="Huang W."/>
            <person name="Nel W.J."/>
            <person name="Swalarsk-Parry B.S."/>
            <person name="Vaghefi N."/>
            <person name="Wilken P.M."/>
            <person name="An Z."/>
            <person name="de Beer Z.W."/>
            <person name="De Vos L."/>
            <person name="Chen L."/>
            <person name="Duong T.A."/>
            <person name="Gao Y."/>
            <person name="Hammerbacher A."/>
            <person name="Kikkert J.R."/>
            <person name="Li Y."/>
            <person name="Li H."/>
            <person name="Li K."/>
            <person name="Li Q."/>
            <person name="Liu X."/>
            <person name="Ma X."/>
            <person name="Naidoo K."/>
            <person name="Pethybridge S.J."/>
            <person name="Sun J."/>
            <person name="Steenkamp E.T."/>
            <person name="van der Nest M.A."/>
            <person name="van Wyk S."/>
            <person name="Wingfield M.J."/>
            <person name="Xiong C."/>
            <person name="Yue Q."/>
            <person name="Zhang X."/>
        </authorList>
    </citation>
    <scope>NUCLEOTIDE SEQUENCE [LARGE SCALE GENOMIC DNA]</scope>
    <source>
        <strain evidence="2 3">BP 5553</strain>
    </source>
</reference>